<name>A0A8S1DLS8_9INSE</name>
<feature type="transmembrane region" description="Helical" evidence="1">
    <location>
        <begin position="12"/>
        <end position="36"/>
    </location>
</feature>
<keyword evidence="1" id="KW-0472">Membrane</keyword>
<dbReference type="AlphaFoldDB" id="A0A8S1DLS8"/>
<protein>
    <submittedName>
        <fullName evidence="2">Uncharacterized protein</fullName>
    </submittedName>
</protein>
<reference evidence="2 3" key="1">
    <citation type="submission" date="2020-04" db="EMBL/GenBank/DDBJ databases">
        <authorList>
            <person name="Alioto T."/>
            <person name="Alioto T."/>
            <person name="Gomez Garrido J."/>
        </authorList>
    </citation>
    <scope>NUCLEOTIDE SEQUENCE [LARGE SCALE GENOMIC DNA]</scope>
</reference>
<sequence length="106" mass="11628">MGECMDDQPLTAVLIANVVLMVLNGIVIAVLGVSICRRSVKQRKSESLIEEKPTEQPFYEPVKYDTPNEVTYDVPNEIDTPIGESEYATADEVRTPAGPDYLAVIG</sequence>
<keyword evidence="3" id="KW-1185">Reference proteome</keyword>
<evidence type="ECO:0000313" key="2">
    <source>
        <dbReference type="EMBL" id="CAB3381962.1"/>
    </source>
</evidence>
<comment type="caution">
    <text evidence="2">The sequence shown here is derived from an EMBL/GenBank/DDBJ whole genome shotgun (WGS) entry which is preliminary data.</text>
</comment>
<dbReference type="Proteomes" id="UP000494165">
    <property type="component" value="Unassembled WGS sequence"/>
</dbReference>
<dbReference type="EMBL" id="CADEPI010000253">
    <property type="protein sequence ID" value="CAB3381962.1"/>
    <property type="molecule type" value="Genomic_DNA"/>
</dbReference>
<keyword evidence="1" id="KW-1133">Transmembrane helix</keyword>
<proteinExistence type="predicted"/>
<gene>
    <name evidence="2" type="ORF">CLODIP_2_CD11149</name>
</gene>
<evidence type="ECO:0000256" key="1">
    <source>
        <dbReference type="SAM" id="Phobius"/>
    </source>
</evidence>
<keyword evidence="1" id="KW-0812">Transmembrane</keyword>
<accession>A0A8S1DLS8</accession>
<organism evidence="2 3">
    <name type="scientific">Cloeon dipterum</name>
    <dbReference type="NCBI Taxonomy" id="197152"/>
    <lineage>
        <taxon>Eukaryota</taxon>
        <taxon>Metazoa</taxon>
        <taxon>Ecdysozoa</taxon>
        <taxon>Arthropoda</taxon>
        <taxon>Hexapoda</taxon>
        <taxon>Insecta</taxon>
        <taxon>Pterygota</taxon>
        <taxon>Palaeoptera</taxon>
        <taxon>Ephemeroptera</taxon>
        <taxon>Pisciforma</taxon>
        <taxon>Baetidae</taxon>
        <taxon>Cloeon</taxon>
    </lineage>
</organism>
<evidence type="ECO:0000313" key="3">
    <source>
        <dbReference type="Proteomes" id="UP000494165"/>
    </source>
</evidence>